<dbReference type="EMBL" id="VSRR010039918">
    <property type="protein sequence ID" value="MPC74876.1"/>
    <property type="molecule type" value="Genomic_DNA"/>
</dbReference>
<gene>
    <name evidence="1" type="ORF">E2C01_069254</name>
</gene>
<sequence>MLLFLFLLQVFDRDIIILMSVYRVQVSELTASYYGHDEANTCSCGNTCVTCVFFLEGSAIIAFAGGVIKHLQ</sequence>
<comment type="caution">
    <text evidence="1">The sequence shown here is derived from an EMBL/GenBank/DDBJ whole genome shotgun (WGS) entry which is preliminary data.</text>
</comment>
<evidence type="ECO:0000313" key="1">
    <source>
        <dbReference type="EMBL" id="MPC74876.1"/>
    </source>
</evidence>
<proteinExistence type="predicted"/>
<name>A0A5B7HYV9_PORTR</name>
<organism evidence="1 2">
    <name type="scientific">Portunus trituberculatus</name>
    <name type="common">Swimming crab</name>
    <name type="synonym">Neptunus trituberculatus</name>
    <dbReference type="NCBI Taxonomy" id="210409"/>
    <lineage>
        <taxon>Eukaryota</taxon>
        <taxon>Metazoa</taxon>
        <taxon>Ecdysozoa</taxon>
        <taxon>Arthropoda</taxon>
        <taxon>Crustacea</taxon>
        <taxon>Multicrustacea</taxon>
        <taxon>Malacostraca</taxon>
        <taxon>Eumalacostraca</taxon>
        <taxon>Eucarida</taxon>
        <taxon>Decapoda</taxon>
        <taxon>Pleocyemata</taxon>
        <taxon>Brachyura</taxon>
        <taxon>Eubrachyura</taxon>
        <taxon>Portunoidea</taxon>
        <taxon>Portunidae</taxon>
        <taxon>Portuninae</taxon>
        <taxon>Portunus</taxon>
    </lineage>
</organism>
<keyword evidence="2" id="KW-1185">Reference proteome</keyword>
<accession>A0A5B7HYV9</accession>
<dbReference type="AlphaFoldDB" id="A0A5B7HYV9"/>
<dbReference type="Proteomes" id="UP000324222">
    <property type="component" value="Unassembled WGS sequence"/>
</dbReference>
<reference evidence="1 2" key="1">
    <citation type="submission" date="2019-05" db="EMBL/GenBank/DDBJ databases">
        <title>Another draft genome of Portunus trituberculatus and its Hox gene families provides insights of decapod evolution.</title>
        <authorList>
            <person name="Jeong J.-H."/>
            <person name="Song I."/>
            <person name="Kim S."/>
            <person name="Choi T."/>
            <person name="Kim D."/>
            <person name="Ryu S."/>
            <person name="Kim W."/>
        </authorList>
    </citation>
    <scope>NUCLEOTIDE SEQUENCE [LARGE SCALE GENOMIC DNA]</scope>
    <source>
        <tissue evidence="1">Muscle</tissue>
    </source>
</reference>
<evidence type="ECO:0000313" key="2">
    <source>
        <dbReference type="Proteomes" id="UP000324222"/>
    </source>
</evidence>
<protein>
    <submittedName>
        <fullName evidence="1">Uncharacterized protein</fullName>
    </submittedName>
</protein>